<feature type="binding site" evidence="7">
    <location>
        <position position="268"/>
    </location>
    <ligand>
        <name>substrate</name>
    </ligand>
</feature>
<comment type="catalytic activity">
    <reaction evidence="7">
        <text>4-(phosphooxy)-L-threonine + NAD(+) = 3-amino-2-oxopropyl phosphate + CO2 + NADH</text>
        <dbReference type="Rhea" id="RHEA:32275"/>
        <dbReference type="ChEBI" id="CHEBI:16526"/>
        <dbReference type="ChEBI" id="CHEBI:57279"/>
        <dbReference type="ChEBI" id="CHEBI:57540"/>
        <dbReference type="ChEBI" id="CHEBI:57945"/>
        <dbReference type="ChEBI" id="CHEBI:58452"/>
        <dbReference type="EC" id="1.1.1.262"/>
    </reaction>
</comment>
<dbReference type="NCBIfam" id="NF003699">
    <property type="entry name" value="PRK05312.1"/>
    <property type="match status" value="1"/>
</dbReference>
<reference evidence="9" key="1">
    <citation type="submission" date="2018-06" db="EMBL/GenBank/DDBJ databases">
        <authorList>
            <person name="Khan S.A."/>
        </authorList>
    </citation>
    <scope>NUCLEOTIDE SEQUENCE [LARGE SCALE GENOMIC DNA]</scope>
    <source>
        <strain evidence="9">DB-1506</strain>
    </source>
</reference>
<protein>
    <recommendedName>
        <fullName evidence="7">4-hydroxythreonine-4-phosphate dehydrogenase</fullName>
        <ecNumber evidence="7">1.1.1.262</ecNumber>
    </recommendedName>
    <alternativeName>
        <fullName evidence="7">4-(phosphohydroxy)-L-threonine dehydrogenase</fullName>
    </alternativeName>
</protein>
<dbReference type="Proteomes" id="UP000249065">
    <property type="component" value="Unassembled WGS sequence"/>
</dbReference>
<accession>A0A327MCL5</accession>
<comment type="pathway">
    <text evidence="7">Cofactor biosynthesis; pyridoxine 5'-phosphate biosynthesis; pyridoxine 5'-phosphate from D-erythrose 4-phosphate: step 4/5.</text>
</comment>
<dbReference type="GO" id="GO:0042823">
    <property type="term" value="P:pyridoxal phosphate biosynthetic process"/>
    <property type="evidence" value="ECO:0007669"/>
    <property type="project" value="UniProtKB-UniRule"/>
</dbReference>
<comment type="miscellaneous">
    <text evidence="7">The active site is located at the dimer interface.</text>
</comment>
<keyword evidence="4 7" id="KW-0560">Oxidoreductase</keyword>
<dbReference type="EMBL" id="QLIX01000003">
    <property type="protein sequence ID" value="RAI59904.1"/>
    <property type="molecule type" value="Genomic_DNA"/>
</dbReference>
<comment type="function">
    <text evidence="7">Catalyzes the NAD(P)-dependent oxidation of 4-(phosphooxy)-L-threonine (HTP) into 2-amino-3-oxo-4-(phosphooxy)butyric acid which spontaneously decarboxylates to form 3-amino-2-oxopropyl phosphate (AHAP).</text>
</comment>
<dbReference type="GO" id="GO:0051287">
    <property type="term" value="F:NAD binding"/>
    <property type="evidence" value="ECO:0007669"/>
    <property type="project" value="InterPro"/>
</dbReference>
<comment type="subcellular location">
    <subcellularLocation>
        <location evidence="7">Cytoplasm</location>
    </subcellularLocation>
</comment>
<name>A0A327MCL5_9PROT</name>
<organism evidence="8 9">
    <name type="scientific">Roseicella frigidaeris</name>
    <dbReference type="NCBI Taxonomy" id="2230885"/>
    <lineage>
        <taxon>Bacteria</taxon>
        <taxon>Pseudomonadati</taxon>
        <taxon>Pseudomonadota</taxon>
        <taxon>Alphaproteobacteria</taxon>
        <taxon>Acetobacterales</taxon>
        <taxon>Roseomonadaceae</taxon>
        <taxon>Roseicella</taxon>
    </lineage>
</organism>
<comment type="caution">
    <text evidence="8">The sequence shown here is derived from an EMBL/GenBank/DDBJ whole genome shotgun (WGS) entry which is preliminary data.</text>
</comment>
<feature type="binding site" evidence="7">
    <location>
        <position position="129"/>
    </location>
    <ligand>
        <name>substrate</name>
    </ligand>
</feature>
<keyword evidence="9" id="KW-1185">Reference proteome</keyword>
<dbReference type="GO" id="GO:0050897">
    <property type="term" value="F:cobalt ion binding"/>
    <property type="evidence" value="ECO:0007669"/>
    <property type="project" value="UniProtKB-UniRule"/>
</dbReference>
<evidence type="ECO:0000313" key="8">
    <source>
        <dbReference type="EMBL" id="RAI59904.1"/>
    </source>
</evidence>
<keyword evidence="6 7" id="KW-0664">Pyridoxine biosynthesis</keyword>
<feature type="binding site" evidence="7">
    <location>
        <position position="286"/>
    </location>
    <ligand>
        <name>substrate</name>
    </ligand>
</feature>
<evidence type="ECO:0000256" key="4">
    <source>
        <dbReference type="ARBA" id="ARBA00023002"/>
    </source>
</evidence>
<keyword evidence="3 7" id="KW-0521">NADP</keyword>
<dbReference type="Gene3D" id="3.40.718.10">
    <property type="entry name" value="Isopropylmalate Dehydrogenase"/>
    <property type="match status" value="1"/>
</dbReference>
<feature type="binding site" evidence="7">
    <location>
        <position position="260"/>
    </location>
    <ligand>
        <name>a divalent metal cation</name>
        <dbReference type="ChEBI" id="CHEBI:60240"/>
        <note>ligand shared between dimeric partners</note>
    </ligand>
</feature>
<dbReference type="GO" id="GO:0000287">
    <property type="term" value="F:magnesium ion binding"/>
    <property type="evidence" value="ECO:0007669"/>
    <property type="project" value="UniProtKB-UniRule"/>
</dbReference>
<dbReference type="InterPro" id="IPR037510">
    <property type="entry name" value="PdxA"/>
</dbReference>
<keyword evidence="7" id="KW-0170">Cobalt</keyword>
<dbReference type="PANTHER" id="PTHR30004">
    <property type="entry name" value="4-HYDROXYTHREONINE-4-PHOSPHATE DEHYDROGENASE"/>
    <property type="match status" value="1"/>
</dbReference>
<keyword evidence="2 7" id="KW-0479">Metal-binding</keyword>
<evidence type="ECO:0000256" key="2">
    <source>
        <dbReference type="ARBA" id="ARBA00022723"/>
    </source>
</evidence>
<dbReference type="NCBIfam" id="TIGR00557">
    <property type="entry name" value="pdxA"/>
    <property type="match status" value="1"/>
</dbReference>
<keyword evidence="7" id="KW-0460">Magnesium</keyword>
<keyword evidence="1 7" id="KW-0963">Cytoplasm</keyword>
<dbReference type="AlphaFoldDB" id="A0A327MCL5"/>
<keyword evidence="5 7" id="KW-0520">NAD</keyword>
<dbReference type="SUPFAM" id="SSF53659">
    <property type="entry name" value="Isocitrate/Isopropylmalate dehydrogenase-like"/>
    <property type="match status" value="1"/>
</dbReference>
<dbReference type="HAMAP" id="MF_00536">
    <property type="entry name" value="PdxA"/>
    <property type="match status" value="1"/>
</dbReference>
<evidence type="ECO:0000256" key="3">
    <source>
        <dbReference type="ARBA" id="ARBA00022857"/>
    </source>
</evidence>
<dbReference type="RefSeq" id="WP_111468934.1">
    <property type="nucleotide sequence ID" value="NZ_QLIX01000003.1"/>
</dbReference>
<evidence type="ECO:0000256" key="6">
    <source>
        <dbReference type="ARBA" id="ARBA00023096"/>
    </source>
</evidence>
<dbReference type="GO" id="GO:0008270">
    <property type="term" value="F:zinc ion binding"/>
    <property type="evidence" value="ECO:0007669"/>
    <property type="project" value="UniProtKB-UniRule"/>
</dbReference>
<comment type="cofactor">
    <cofactor evidence="7">
        <name>Zn(2+)</name>
        <dbReference type="ChEBI" id="CHEBI:29105"/>
    </cofactor>
    <cofactor evidence="7">
        <name>Mg(2+)</name>
        <dbReference type="ChEBI" id="CHEBI:18420"/>
    </cofactor>
    <cofactor evidence="7">
        <name>Co(2+)</name>
        <dbReference type="ChEBI" id="CHEBI:48828"/>
    </cofactor>
    <text evidence="7">Binds 1 divalent metal cation per subunit. Can use ions such as Zn(2+), Mg(2+) or Co(2+).</text>
</comment>
<feature type="binding site" evidence="7">
    <location>
        <position position="277"/>
    </location>
    <ligand>
        <name>substrate</name>
    </ligand>
</feature>
<dbReference type="UniPathway" id="UPA00244">
    <property type="reaction ID" value="UER00312"/>
</dbReference>
<dbReference type="Pfam" id="PF04166">
    <property type="entry name" value="PdxA"/>
    <property type="match status" value="1"/>
</dbReference>
<evidence type="ECO:0000313" key="9">
    <source>
        <dbReference type="Proteomes" id="UP000249065"/>
    </source>
</evidence>
<dbReference type="InterPro" id="IPR005255">
    <property type="entry name" value="PdxA_fam"/>
</dbReference>
<dbReference type="GO" id="GO:0050570">
    <property type="term" value="F:4-hydroxythreonine-4-phosphate dehydrogenase activity"/>
    <property type="evidence" value="ECO:0007669"/>
    <property type="project" value="UniProtKB-UniRule"/>
</dbReference>
<comment type="similarity">
    <text evidence="7">Belongs to the PdxA family.</text>
</comment>
<evidence type="ECO:0000256" key="1">
    <source>
        <dbReference type="ARBA" id="ARBA00022490"/>
    </source>
</evidence>
<feature type="binding site" evidence="7">
    <location>
        <position position="130"/>
    </location>
    <ligand>
        <name>substrate</name>
    </ligand>
</feature>
<feature type="binding site" evidence="7">
    <location>
        <position position="160"/>
    </location>
    <ligand>
        <name>a divalent metal cation</name>
        <dbReference type="ChEBI" id="CHEBI:60240"/>
        <note>ligand shared between dimeric partners</note>
    </ligand>
</feature>
<dbReference type="GO" id="GO:0008615">
    <property type="term" value="P:pyridoxine biosynthetic process"/>
    <property type="evidence" value="ECO:0007669"/>
    <property type="project" value="UniProtKB-UniRule"/>
</dbReference>
<feature type="binding site" evidence="7">
    <location>
        <position position="205"/>
    </location>
    <ligand>
        <name>a divalent metal cation</name>
        <dbReference type="ChEBI" id="CHEBI:60240"/>
        <note>ligand shared between dimeric partners</note>
    </ligand>
</feature>
<evidence type="ECO:0000256" key="5">
    <source>
        <dbReference type="ARBA" id="ARBA00023027"/>
    </source>
</evidence>
<sequence>MRQPPLAVTMGEPAGIGGEIAVAAWQALRESGPAFFLIDDATRLRGAPIHRIQAPEQALAAFQAALPVLHRPLPQPAVPGRIDPANAPAVIAAIDEAVALARAGRAGGIVTNPIQKAALYAAGFAHPGHTEYLAEIAGTGRPPVMLLACPELRVVPVTIHEPLRQAIARLTPALIIETARLTAAGLRQDFGIAAPRLAIAGLNPHAGEEGTLGTEDRDIVAPAVAALRAEGIDARGPVPPDTMFTAKARPGYDVALGLYHDQALIPIKTLDMAGGVNVTLGLSIVRTSPDHGTALDIAGSGRADPGSLIAAIRLAAAIAANRRAAAT</sequence>
<dbReference type="EC" id="1.1.1.262" evidence="7"/>
<keyword evidence="7" id="KW-0862">Zinc</keyword>
<dbReference type="PANTHER" id="PTHR30004:SF6">
    <property type="entry name" value="D-THREONATE 4-PHOSPHATE DEHYDROGENASE"/>
    <property type="match status" value="1"/>
</dbReference>
<evidence type="ECO:0000256" key="7">
    <source>
        <dbReference type="HAMAP-Rule" id="MF_00536"/>
    </source>
</evidence>
<proteinExistence type="inferred from homology"/>
<dbReference type="GO" id="GO:0005737">
    <property type="term" value="C:cytoplasm"/>
    <property type="evidence" value="ECO:0007669"/>
    <property type="project" value="UniProtKB-SubCell"/>
</dbReference>
<comment type="subunit">
    <text evidence="7">Homodimer.</text>
</comment>
<dbReference type="OrthoDB" id="9801783at2"/>
<gene>
    <name evidence="7" type="primary">pdxA</name>
    <name evidence="8" type="ORF">DOO78_06570</name>
</gene>